<reference evidence="1" key="1">
    <citation type="submission" date="2021-06" db="EMBL/GenBank/DDBJ databases">
        <authorList>
            <person name="Kallberg Y."/>
            <person name="Tangrot J."/>
            <person name="Rosling A."/>
        </authorList>
    </citation>
    <scope>NUCLEOTIDE SEQUENCE</scope>
    <source>
        <strain evidence="1">MA461A</strain>
    </source>
</reference>
<dbReference type="EMBL" id="CAJVQC010163281">
    <property type="protein sequence ID" value="CAG8848986.1"/>
    <property type="molecule type" value="Genomic_DNA"/>
</dbReference>
<proteinExistence type="predicted"/>
<sequence length="55" mass="6218">HSLSNKQEHSLLNNQEYSSLNDQEITSSETIEQIDITLLISEIIDLTNLSLETDS</sequence>
<dbReference type="Proteomes" id="UP000789920">
    <property type="component" value="Unassembled WGS sequence"/>
</dbReference>
<protein>
    <submittedName>
        <fullName evidence="1">548_t:CDS:1</fullName>
    </submittedName>
</protein>
<organism evidence="1 2">
    <name type="scientific">Racocetra persica</name>
    <dbReference type="NCBI Taxonomy" id="160502"/>
    <lineage>
        <taxon>Eukaryota</taxon>
        <taxon>Fungi</taxon>
        <taxon>Fungi incertae sedis</taxon>
        <taxon>Mucoromycota</taxon>
        <taxon>Glomeromycotina</taxon>
        <taxon>Glomeromycetes</taxon>
        <taxon>Diversisporales</taxon>
        <taxon>Gigasporaceae</taxon>
        <taxon>Racocetra</taxon>
    </lineage>
</organism>
<keyword evidence="2" id="KW-1185">Reference proteome</keyword>
<accession>A0ACA9SWL1</accession>
<gene>
    <name evidence="1" type="ORF">RPERSI_LOCUS35390</name>
</gene>
<evidence type="ECO:0000313" key="1">
    <source>
        <dbReference type="EMBL" id="CAG8848986.1"/>
    </source>
</evidence>
<name>A0ACA9SWL1_9GLOM</name>
<comment type="caution">
    <text evidence="1">The sequence shown here is derived from an EMBL/GenBank/DDBJ whole genome shotgun (WGS) entry which is preliminary data.</text>
</comment>
<evidence type="ECO:0000313" key="2">
    <source>
        <dbReference type="Proteomes" id="UP000789920"/>
    </source>
</evidence>
<feature type="non-terminal residue" evidence="1">
    <location>
        <position position="1"/>
    </location>
</feature>